<comment type="subcellular location">
    <subcellularLocation>
        <location evidence="1">Secreted</location>
    </subcellularLocation>
</comment>
<dbReference type="PANTHER" id="PTHR28553:SF1">
    <property type="entry name" value="NEUROPEPTIDE B"/>
    <property type="match status" value="1"/>
</dbReference>
<feature type="chain" id="PRO_5041696032" description="Neuropeptide B" evidence="6">
    <location>
        <begin position="26"/>
        <end position="132"/>
    </location>
</feature>
<evidence type="ECO:0000256" key="6">
    <source>
        <dbReference type="SAM" id="SignalP"/>
    </source>
</evidence>
<evidence type="ECO:0000256" key="1">
    <source>
        <dbReference type="ARBA" id="ARBA00004613"/>
    </source>
</evidence>
<dbReference type="PANTHER" id="PTHR28553">
    <property type="entry name" value="NEUROPEPTIDE B"/>
    <property type="match status" value="1"/>
</dbReference>
<evidence type="ECO:0000313" key="8">
    <source>
        <dbReference type="Proteomes" id="UP001187315"/>
    </source>
</evidence>
<dbReference type="GO" id="GO:0001664">
    <property type="term" value="F:G protein-coupled receptor binding"/>
    <property type="evidence" value="ECO:0007669"/>
    <property type="project" value="InterPro"/>
</dbReference>
<dbReference type="InterPro" id="IPR013297">
    <property type="entry name" value="Neuropept_BW_pre"/>
</dbReference>
<gene>
    <name evidence="7" type="ORF">Q7C36_017241</name>
</gene>
<feature type="signal peptide" evidence="6">
    <location>
        <begin position="1"/>
        <end position="25"/>
    </location>
</feature>
<dbReference type="GO" id="GO:0005576">
    <property type="term" value="C:extracellular region"/>
    <property type="evidence" value="ECO:0007669"/>
    <property type="project" value="UniProtKB-SubCell"/>
</dbReference>
<name>A0AA88M2Q0_TACVA</name>
<dbReference type="AlphaFoldDB" id="A0AA88M2Q0"/>
<dbReference type="EMBL" id="JAVHJS010000018">
    <property type="protein sequence ID" value="KAK2829251.1"/>
    <property type="molecule type" value="Genomic_DNA"/>
</dbReference>
<keyword evidence="5 6" id="KW-0732">Signal</keyword>
<accession>A0AA88M2Q0</accession>
<evidence type="ECO:0008006" key="9">
    <source>
        <dbReference type="Google" id="ProtNLM"/>
    </source>
</evidence>
<proteinExistence type="inferred from homology"/>
<dbReference type="PRINTS" id="PR01889">
    <property type="entry name" value="PPNRPEPTIDEB"/>
</dbReference>
<dbReference type="GO" id="GO:0007631">
    <property type="term" value="P:feeding behavior"/>
    <property type="evidence" value="ECO:0007669"/>
    <property type="project" value="TreeGrafter"/>
</dbReference>
<dbReference type="Pfam" id="PF15180">
    <property type="entry name" value="NPBW"/>
    <property type="match status" value="1"/>
</dbReference>
<dbReference type="InterPro" id="IPR013298">
    <property type="entry name" value="Neuropept_B_pre"/>
</dbReference>
<organism evidence="7 8">
    <name type="scientific">Tachysurus vachellii</name>
    <name type="common">Darkbarbel catfish</name>
    <name type="synonym">Pelteobagrus vachellii</name>
    <dbReference type="NCBI Taxonomy" id="175792"/>
    <lineage>
        <taxon>Eukaryota</taxon>
        <taxon>Metazoa</taxon>
        <taxon>Chordata</taxon>
        <taxon>Craniata</taxon>
        <taxon>Vertebrata</taxon>
        <taxon>Euteleostomi</taxon>
        <taxon>Actinopterygii</taxon>
        <taxon>Neopterygii</taxon>
        <taxon>Teleostei</taxon>
        <taxon>Ostariophysi</taxon>
        <taxon>Siluriformes</taxon>
        <taxon>Bagridae</taxon>
        <taxon>Tachysurus</taxon>
    </lineage>
</organism>
<evidence type="ECO:0000256" key="4">
    <source>
        <dbReference type="ARBA" id="ARBA00022685"/>
    </source>
</evidence>
<keyword evidence="4" id="KW-0165">Cleavage on pair of basic residues</keyword>
<sequence length="132" mass="14453">MGKSEERVLLILAICVFVVHTPAEAWYKQAAGPSYYSVGRASGLLSGIRSAIRRDEADTRDSGGFTQNNAILQSNSRKFALKNMPVCVKDVLPELQSCELMLDSTFRCEAAVILTLDFSDCVNTRGSSLFPD</sequence>
<dbReference type="GO" id="GO:0007186">
    <property type="term" value="P:G protein-coupled receptor signaling pathway"/>
    <property type="evidence" value="ECO:0007669"/>
    <property type="project" value="TreeGrafter"/>
</dbReference>
<comment type="similarity">
    <text evidence="2">Belongs to the neuropeptide B/W family.</text>
</comment>
<comment type="caution">
    <text evidence="7">The sequence shown here is derived from an EMBL/GenBank/DDBJ whole genome shotgun (WGS) entry which is preliminary data.</text>
</comment>
<dbReference type="PRINTS" id="PR01888">
    <property type="entry name" value="NROPEPTIDEBW"/>
</dbReference>
<evidence type="ECO:0000256" key="2">
    <source>
        <dbReference type="ARBA" id="ARBA00005292"/>
    </source>
</evidence>
<evidence type="ECO:0000256" key="3">
    <source>
        <dbReference type="ARBA" id="ARBA00022525"/>
    </source>
</evidence>
<evidence type="ECO:0000256" key="5">
    <source>
        <dbReference type="ARBA" id="ARBA00022729"/>
    </source>
</evidence>
<reference evidence="7" key="1">
    <citation type="submission" date="2023-08" db="EMBL/GenBank/DDBJ databases">
        <title>Pelteobagrus vachellii genome.</title>
        <authorList>
            <person name="Liu H."/>
        </authorList>
    </citation>
    <scope>NUCLEOTIDE SEQUENCE</scope>
    <source>
        <strain evidence="7">PRFRI_2022a</strain>
        <tissue evidence="7">Muscle</tissue>
    </source>
</reference>
<protein>
    <recommendedName>
        <fullName evidence="9">Neuropeptide B</fullName>
    </recommendedName>
</protein>
<dbReference type="Proteomes" id="UP001187315">
    <property type="component" value="Unassembled WGS sequence"/>
</dbReference>
<keyword evidence="8" id="KW-1185">Reference proteome</keyword>
<keyword evidence="3" id="KW-0964">Secreted</keyword>
<evidence type="ECO:0000313" key="7">
    <source>
        <dbReference type="EMBL" id="KAK2829251.1"/>
    </source>
</evidence>